<dbReference type="Gene3D" id="1.10.760.10">
    <property type="entry name" value="Cytochrome c-like domain"/>
    <property type="match status" value="1"/>
</dbReference>
<evidence type="ECO:0000256" key="1">
    <source>
        <dbReference type="ARBA" id="ARBA00022617"/>
    </source>
</evidence>
<keyword evidence="1 4" id="KW-0349">Heme</keyword>
<keyword evidence="8" id="KW-1185">Reference proteome</keyword>
<evidence type="ECO:0000259" key="6">
    <source>
        <dbReference type="PROSITE" id="PS51007"/>
    </source>
</evidence>
<dbReference type="GO" id="GO:0020037">
    <property type="term" value="F:heme binding"/>
    <property type="evidence" value="ECO:0007669"/>
    <property type="project" value="InterPro"/>
</dbReference>
<feature type="chain" id="PRO_5020321961" evidence="5">
    <location>
        <begin position="25"/>
        <end position="129"/>
    </location>
</feature>
<evidence type="ECO:0000313" key="8">
    <source>
        <dbReference type="Proteomes" id="UP000295135"/>
    </source>
</evidence>
<comment type="caution">
    <text evidence="7">The sequence shown here is derived from an EMBL/GenBank/DDBJ whole genome shotgun (WGS) entry which is preliminary data.</text>
</comment>
<feature type="domain" description="Cytochrome c" evidence="6">
    <location>
        <begin position="27"/>
        <end position="119"/>
    </location>
</feature>
<proteinExistence type="predicted"/>
<protein>
    <submittedName>
        <fullName evidence="7">Cbb3-type cytochrome c oxidase subunit III</fullName>
    </submittedName>
</protein>
<evidence type="ECO:0000313" key="7">
    <source>
        <dbReference type="EMBL" id="TCS73780.1"/>
    </source>
</evidence>
<dbReference type="GO" id="GO:0009055">
    <property type="term" value="F:electron transfer activity"/>
    <property type="evidence" value="ECO:0007669"/>
    <property type="project" value="InterPro"/>
</dbReference>
<dbReference type="AlphaFoldDB" id="A0A4R3JYC2"/>
<keyword evidence="2 4" id="KW-0479">Metal-binding</keyword>
<keyword evidence="3 4" id="KW-0408">Iron</keyword>
<dbReference type="InterPro" id="IPR036909">
    <property type="entry name" value="Cyt_c-like_dom_sf"/>
</dbReference>
<evidence type="ECO:0000256" key="4">
    <source>
        <dbReference type="PROSITE-ProRule" id="PRU00433"/>
    </source>
</evidence>
<reference evidence="7 8" key="1">
    <citation type="submission" date="2019-03" db="EMBL/GenBank/DDBJ databases">
        <title>Genomic Encyclopedia of Type Strains, Phase IV (KMG-IV): sequencing the most valuable type-strain genomes for metagenomic binning, comparative biology and taxonomic classification.</title>
        <authorList>
            <person name="Goeker M."/>
        </authorList>
    </citation>
    <scope>NUCLEOTIDE SEQUENCE [LARGE SCALE GENOMIC DNA]</scope>
    <source>
        <strain evidence="7 8">DSM 103923</strain>
    </source>
</reference>
<dbReference type="Proteomes" id="UP000295135">
    <property type="component" value="Unassembled WGS sequence"/>
</dbReference>
<accession>A0A4R3JYC2</accession>
<feature type="signal peptide" evidence="5">
    <location>
        <begin position="1"/>
        <end position="24"/>
    </location>
</feature>
<evidence type="ECO:0000256" key="5">
    <source>
        <dbReference type="SAM" id="SignalP"/>
    </source>
</evidence>
<evidence type="ECO:0000256" key="3">
    <source>
        <dbReference type="ARBA" id="ARBA00023004"/>
    </source>
</evidence>
<sequence length="129" mass="14092">MNRKLSITFALAIVGLSAASAVQAYDPDWKRGRVYYRMVCTACHETKGGAIAPSTKTKAEWAAYIQADKHAKGKESLKFYVSQKYRDSIKATNKAAAKFADVPEQELLEDIKAFVNKGAKDGDAPAKCS</sequence>
<dbReference type="GO" id="GO:0046872">
    <property type="term" value="F:metal ion binding"/>
    <property type="evidence" value="ECO:0007669"/>
    <property type="project" value="UniProtKB-KW"/>
</dbReference>
<organism evidence="7 8">
    <name type="scientific">Sulfuritortus calidifontis</name>
    <dbReference type="NCBI Taxonomy" id="1914471"/>
    <lineage>
        <taxon>Bacteria</taxon>
        <taxon>Pseudomonadati</taxon>
        <taxon>Pseudomonadota</taxon>
        <taxon>Betaproteobacteria</taxon>
        <taxon>Nitrosomonadales</taxon>
        <taxon>Thiobacillaceae</taxon>
        <taxon>Sulfuritortus</taxon>
    </lineage>
</organism>
<gene>
    <name evidence="7" type="ORF">EDC61_1012</name>
</gene>
<dbReference type="InterPro" id="IPR009056">
    <property type="entry name" value="Cyt_c-like_dom"/>
</dbReference>
<keyword evidence="5" id="KW-0732">Signal</keyword>
<name>A0A4R3JYC2_9PROT</name>
<dbReference type="EMBL" id="SLZY01000001">
    <property type="protein sequence ID" value="TCS73780.1"/>
    <property type="molecule type" value="Genomic_DNA"/>
</dbReference>
<evidence type="ECO:0000256" key="2">
    <source>
        <dbReference type="ARBA" id="ARBA00022723"/>
    </source>
</evidence>
<dbReference type="PROSITE" id="PS51007">
    <property type="entry name" value="CYTC"/>
    <property type="match status" value="1"/>
</dbReference>
<dbReference type="SUPFAM" id="SSF46626">
    <property type="entry name" value="Cytochrome c"/>
    <property type="match status" value="1"/>
</dbReference>
<dbReference type="RefSeq" id="WP_232019176.1">
    <property type="nucleotide sequence ID" value="NZ_AP018721.1"/>
</dbReference>